<proteinExistence type="inferred from homology"/>
<dbReference type="InterPro" id="IPR050306">
    <property type="entry name" value="PfkB_Carbo_kinase"/>
</dbReference>
<dbReference type="SUPFAM" id="SSF53613">
    <property type="entry name" value="Ribokinase-like"/>
    <property type="match status" value="1"/>
</dbReference>
<organism evidence="5 6">
    <name type="scientific">Echinimonas agarilytica</name>
    <dbReference type="NCBI Taxonomy" id="1215918"/>
    <lineage>
        <taxon>Bacteria</taxon>
        <taxon>Pseudomonadati</taxon>
        <taxon>Pseudomonadota</taxon>
        <taxon>Gammaproteobacteria</taxon>
        <taxon>Alteromonadales</taxon>
        <taxon>Echinimonadaceae</taxon>
        <taxon>Echinimonas</taxon>
    </lineage>
</organism>
<dbReference type="GO" id="GO:0008673">
    <property type="term" value="F:2-dehydro-3-deoxygluconokinase activity"/>
    <property type="evidence" value="ECO:0007669"/>
    <property type="project" value="TreeGrafter"/>
</dbReference>
<dbReference type="EMBL" id="JAMQGP010000007">
    <property type="protein sequence ID" value="MCM2680702.1"/>
    <property type="molecule type" value="Genomic_DNA"/>
</dbReference>
<dbReference type="InterPro" id="IPR029056">
    <property type="entry name" value="Ribokinase-like"/>
</dbReference>
<keyword evidence="3 5" id="KW-0418">Kinase</keyword>
<dbReference type="AlphaFoldDB" id="A0AA41W8W1"/>
<evidence type="ECO:0000256" key="2">
    <source>
        <dbReference type="ARBA" id="ARBA00022679"/>
    </source>
</evidence>
<dbReference type="CDD" id="cd01166">
    <property type="entry name" value="KdgK"/>
    <property type="match status" value="1"/>
</dbReference>
<dbReference type="GO" id="GO:0042840">
    <property type="term" value="P:D-glucuronate catabolic process"/>
    <property type="evidence" value="ECO:0007669"/>
    <property type="project" value="TreeGrafter"/>
</dbReference>
<reference evidence="5 6" key="1">
    <citation type="journal article" date="2013" name="Antonie Van Leeuwenhoek">
        <title>Echinimonas agarilytica gen. nov., sp. nov., a new gammaproteobacterium isolated from the sea urchin Strongylocentrotus intermedius.</title>
        <authorList>
            <person name="Nedashkovskaya O.I."/>
            <person name="Stenkova A.M."/>
            <person name="Zhukova N.V."/>
            <person name="Van Trappen S."/>
            <person name="Lee J.S."/>
            <person name="Kim S.B."/>
        </authorList>
    </citation>
    <scope>NUCLEOTIDE SEQUENCE [LARGE SCALE GENOMIC DNA]</scope>
    <source>
        <strain evidence="5 6">KMM 6351</strain>
    </source>
</reference>
<evidence type="ECO:0000313" key="5">
    <source>
        <dbReference type="EMBL" id="MCM2680702.1"/>
    </source>
</evidence>
<protein>
    <submittedName>
        <fullName evidence="5">Sugar kinase</fullName>
    </submittedName>
</protein>
<feature type="domain" description="Carbohydrate kinase PfkB" evidence="4">
    <location>
        <begin position="4"/>
        <end position="298"/>
    </location>
</feature>
<dbReference type="RefSeq" id="WP_251262187.1">
    <property type="nucleotide sequence ID" value="NZ_JAMQGP010000007.1"/>
</dbReference>
<name>A0AA41W8W1_9GAMM</name>
<dbReference type="Proteomes" id="UP001165393">
    <property type="component" value="Unassembled WGS sequence"/>
</dbReference>
<evidence type="ECO:0000256" key="1">
    <source>
        <dbReference type="ARBA" id="ARBA00010688"/>
    </source>
</evidence>
<keyword evidence="6" id="KW-1185">Reference proteome</keyword>
<dbReference type="InterPro" id="IPR011611">
    <property type="entry name" value="PfkB_dom"/>
</dbReference>
<dbReference type="GO" id="GO:0005829">
    <property type="term" value="C:cytosol"/>
    <property type="evidence" value="ECO:0007669"/>
    <property type="project" value="TreeGrafter"/>
</dbReference>
<dbReference type="PANTHER" id="PTHR43085">
    <property type="entry name" value="HEXOKINASE FAMILY MEMBER"/>
    <property type="match status" value="1"/>
</dbReference>
<dbReference type="GO" id="GO:0019698">
    <property type="term" value="P:D-galacturonate catabolic process"/>
    <property type="evidence" value="ECO:0007669"/>
    <property type="project" value="TreeGrafter"/>
</dbReference>
<evidence type="ECO:0000259" key="4">
    <source>
        <dbReference type="Pfam" id="PF00294"/>
    </source>
</evidence>
<gene>
    <name evidence="5" type="ORF">NAF29_13625</name>
</gene>
<evidence type="ECO:0000313" key="6">
    <source>
        <dbReference type="Proteomes" id="UP001165393"/>
    </source>
</evidence>
<keyword evidence="2" id="KW-0808">Transferase</keyword>
<comment type="caution">
    <text evidence="5">The sequence shown here is derived from an EMBL/GenBank/DDBJ whole genome shotgun (WGS) entry which is preliminary data.</text>
</comment>
<sequence length="318" mass="35014">MMNNIYLMGECMVELSLTSSGLLKQSYAGDVYNSAVYMKRAFSDINVNFFTAVGEDTLSDDMVETFQQEGVGTELVQRARGKSPGLYMISVDSNGERSFSYWRNDSAARQIMQFVSAENVGYLCMGDIFFFSGISLAVIAPSERDIFWHLLRKLKDSGVKIAFDPNYRARMWNDKTEAKIQFERAFRMSDMVLPGIEDLEQLYGFTELSKVQDFSSAFGIDELVIKNGSKSVCVIIDGESTQVEITPIDHVVDTTAAGDSFNGVYLGARMKGLDITDAVELAAAAAGEVIQHPGAIISKAAFSNKIKEVNDAITVACD</sequence>
<dbReference type="Gene3D" id="3.40.1190.20">
    <property type="match status" value="1"/>
</dbReference>
<dbReference type="Pfam" id="PF00294">
    <property type="entry name" value="PfkB"/>
    <property type="match status" value="1"/>
</dbReference>
<dbReference type="PANTHER" id="PTHR43085:SF15">
    <property type="entry name" value="2-DEHYDRO-3-DEOXYGLUCONOKINASE"/>
    <property type="match status" value="1"/>
</dbReference>
<dbReference type="GO" id="GO:0006974">
    <property type="term" value="P:DNA damage response"/>
    <property type="evidence" value="ECO:0007669"/>
    <property type="project" value="TreeGrafter"/>
</dbReference>
<comment type="similarity">
    <text evidence="1">Belongs to the carbohydrate kinase PfkB family.</text>
</comment>
<accession>A0AA41W8W1</accession>
<evidence type="ECO:0000256" key="3">
    <source>
        <dbReference type="ARBA" id="ARBA00022777"/>
    </source>
</evidence>